<dbReference type="AlphaFoldDB" id="A0A2P2NK55"/>
<sequence length="70" mass="8312">MCCFLFWSWLYATAQRMGQHQNRAPTQVQAQLFRCQVQRESSWKHTTRQEQKWGLVLFSGAKGWPMHPAD</sequence>
<dbReference type="EMBL" id="GGEC01062330">
    <property type="protein sequence ID" value="MBX42814.1"/>
    <property type="molecule type" value="Transcribed_RNA"/>
</dbReference>
<reference evidence="1" key="1">
    <citation type="submission" date="2018-02" db="EMBL/GenBank/DDBJ databases">
        <title>Rhizophora mucronata_Transcriptome.</title>
        <authorList>
            <person name="Meera S.P."/>
            <person name="Sreeshan A."/>
            <person name="Augustine A."/>
        </authorList>
    </citation>
    <scope>NUCLEOTIDE SEQUENCE</scope>
    <source>
        <tissue evidence="1">Leaf</tissue>
    </source>
</reference>
<accession>A0A2P2NK55</accession>
<evidence type="ECO:0000313" key="1">
    <source>
        <dbReference type="EMBL" id="MBX42814.1"/>
    </source>
</evidence>
<protein>
    <submittedName>
        <fullName evidence="1">Uncharacterized protein</fullName>
    </submittedName>
</protein>
<name>A0A2P2NK55_RHIMU</name>
<proteinExistence type="predicted"/>
<organism evidence="1">
    <name type="scientific">Rhizophora mucronata</name>
    <name type="common">Asiatic mangrove</name>
    <dbReference type="NCBI Taxonomy" id="61149"/>
    <lineage>
        <taxon>Eukaryota</taxon>
        <taxon>Viridiplantae</taxon>
        <taxon>Streptophyta</taxon>
        <taxon>Embryophyta</taxon>
        <taxon>Tracheophyta</taxon>
        <taxon>Spermatophyta</taxon>
        <taxon>Magnoliopsida</taxon>
        <taxon>eudicotyledons</taxon>
        <taxon>Gunneridae</taxon>
        <taxon>Pentapetalae</taxon>
        <taxon>rosids</taxon>
        <taxon>fabids</taxon>
        <taxon>Malpighiales</taxon>
        <taxon>Rhizophoraceae</taxon>
        <taxon>Rhizophora</taxon>
    </lineage>
</organism>